<feature type="domain" description="PIN" evidence="1">
    <location>
        <begin position="2"/>
        <end position="124"/>
    </location>
</feature>
<dbReference type="InterPro" id="IPR002716">
    <property type="entry name" value="PIN_dom"/>
</dbReference>
<sequence length="130" mass="15084">MIFVDTNYFLRFLLEDVDSQHKEAKKLFLEAADGNLKLFTSIIVIFEINRVLSSFYRKDKIRTCSILDEALSFPFLKIIEKAILLEAIEKYKENNISLEDSYNLVFAKSRNAAAFKTFDAKLAKLFSLKI</sequence>
<evidence type="ECO:0000313" key="3">
    <source>
        <dbReference type="Proteomes" id="UP000177369"/>
    </source>
</evidence>
<dbReference type="SUPFAM" id="SSF88723">
    <property type="entry name" value="PIN domain-like"/>
    <property type="match status" value="1"/>
</dbReference>
<dbReference type="Pfam" id="PF01850">
    <property type="entry name" value="PIN"/>
    <property type="match status" value="1"/>
</dbReference>
<dbReference type="EMBL" id="MFBD01000016">
    <property type="protein sequence ID" value="OGD88953.1"/>
    <property type="molecule type" value="Genomic_DNA"/>
</dbReference>
<protein>
    <recommendedName>
        <fullName evidence="1">PIN domain-containing protein</fullName>
    </recommendedName>
</protein>
<evidence type="ECO:0000259" key="1">
    <source>
        <dbReference type="Pfam" id="PF01850"/>
    </source>
</evidence>
<evidence type="ECO:0000313" key="2">
    <source>
        <dbReference type="EMBL" id="OGD88953.1"/>
    </source>
</evidence>
<accession>A0A1F5GAP6</accession>
<organism evidence="2 3">
    <name type="scientific">Candidatus Curtissbacteria bacterium RIFCSPHIGHO2_02_FULL_40_16b</name>
    <dbReference type="NCBI Taxonomy" id="1797714"/>
    <lineage>
        <taxon>Bacteria</taxon>
        <taxon>Candidatus Curtissiibacteriota</taxon>
    </lineage>
</organism>
<dbReference type="InterPro" id="IPR029060">
    <property type="entry name" value="PIN-like_dom_sf"/>
</dbReference>
<dbReference type="Proteomes" id="UP000177369">
    <property type="component" value="Unassembled WGS sequence"/>
</dbReference>
<name>A0A1F5GAP6_9BACT</name>
<proteinExistence type="predicted"/>
<dbReference type="AlphaFoldDB" id="A0A1F5GAP6"/>
<comment type="caution">
    <text evidence="2">The sequence shown here is derived from an EMBL/GenBank/DDBJ whole genome shotgun (WGS) entry which is preliminary data.</text>
</comment>
<reference evidence="2 3" key="1">
    <citation type="journal article" date="2016" name="Nat. Commun.">
        <title>Thousands of microbial genomes shed light on interconnected biogeochemical processes in an aquifer system.</title>
        <authorList>
            <person name="Anantharaman K."/>
            <person name="Brown C.T."/>
            <person name="Hug L.A."/>
            <person name="Sharon I."/>
            <person name="Castelle C.J."/>
            <person name="Probst A.J."/>
            <person name="Thomas B.C."/>
            <person name="Singh A."/>
            <person name="Wilkins M.J."/>
            <person name="Karaoz U."/>
            <person name="Brodie E.L."/>
            <person name="Williams K.H."/>
            <person name="Hubbard S.S."/>
            <person name="Banfield J.F."/>
        </authorList>
    </citation>
    <scope>NUCLEOTIDE SEQUENCE [LARGE SCALE GENOMIC DNA]</scope>
</reference>
<dbReference type="Gene3D" id="3.40.50.1010">
    <property type="entry name" value="5'-nuclease"/>
    <property type="match status" value="1"/>
</dbReference>
<gene>
    <name evidence="2" type="ORF">A3D04_02035</name>
</gene>
<dbReference type="STRING" id="1797714.A3D04_02035"/>